<dbReference type="Pfam" id="PF00146">
    <property type="entry name" value="NADHdh"/>
    <property type="match status" value="1"/>
</dbReference>
<accession>A0A857DJA5</accession>
<dbReference type="InterPro" id="IPR052561">
    <property type="entry name" value="ComplexI_Subunit1"/>
</dbReference>
<evidence type="ECO:0000256" key="3">
    <source>
        <dbReference type="ARBA" id="ARBA00022989"/>
    </source>
</evidence>
<comment type="subcellular location">
    <subcellularLocation>
        <location evidence="1">Membrane</location>
        <topology evidence="1">Multi-pass membrane protein</topology>
    </subcellularLocation>
</comment>
<feature type="transmembrane region" description="Helical" evidence="5">
    <location>
        <begin position="267"/>
        <end position="284"/>
    </location>
</feature>
<evidence type="ECO:0000256" key="4">
    <source>
        <dbReference type="ARBA" id="ARBA00023136"/>
    </source>
</evidence>
<keyword evidence="2 5" id="KW-0812">Transmembrane</keyword>
<feature type="transmembrane region" description="Helical" evidence="5">
    <location>
        <begin position="220"/>
        <end position="247"/>
    </location>
</feature>
<dbReference type="AlphaFoldDB" id="A0A857DJA5"/>
<keyword evidence="3 5" id="KW-1133">Transmembrane helix</keyword>
<evidence type="ECO:0000256" key="2">
    <source>
        <dbReference type="ARBA" id="ARBA00022692"/>
    </source>
</evidence>
<evidence type="ECO:0000313" key="7">
    <source>
        <dbReference type="Proteomes" id="UP000430508"/>
    </source>
</evidence>
<evidence type="ECO:0000256" key="1">
    <source>
        <dbReference type="ARBA" id="ARBA00004141"/>
    </source>
</evidence>
<feature type="transmembrane region" description="Helical" evidence="5">
    <location>
        <begin position="67"/>
        <end position="84"/>
    </location>
</feature>
<dbReference type="EMBL" id="CP046996">
    <property type="protein sequence ID" value="QHA00688.1"/>
    <property type="molecule type" value="Genomic_DNA"/>
</dbReference>
<feature type="transmembrane region" description="Helical" evidence="5">
    <location>
        <begin position="159"/>
        <end position="178"/>
    </location>
</feature>
<feature type="transmembrane region" description="Helical" evidence="5">
    <location>
        <begin position="123"/>
        <end position="144"/>
    </location>
</feature>
<feature type="transmembrane region" description="Helical" evidence="5">
    <location>
        <begin position="90"/>
        <end position="111"/>
    </location>
</feature>
<proteinExistence type="predicted"/>
<name>A0A857DJA5_9FIRM</name>
<evidence type="ECO:0000256" key="5">
    <source>
        <dbReference type="SAM" id="Phobius"/>
    </source>
</evidence>
<dbReference type="RefSeq" id="WP_025205785.1">
    <property type="nucleotide sequence ID" value="NZ_CP046996.1"/>
</dbReference>
<protein>
    <submittedName>
        <fullName evidence="6">NADH-quinone oxidoreductase subunit H</fullName>
    </submittedName>
</protein>
<dbReference type="InterPro" id="IPR001694">
    <property type="entry name" value="NADH_UbQ_OxRdtase_su1/FPO"/>
</dbReference>
<gene>
    <name evidence="6" type="ORF">GQ588_08610</name>
</gene>
<evidence type="ECO:0000313" key="6">
    <source>
        <dbReference type="EMBL" id="QHA00688.1"/>
    </source>
</evidence>
<organism evidence="6 7">
    <name type="scientific">Dehalobacter restrictus</name>
    <dbReference type="NCBI Taxonomy" id="55583"/>
    <lineage>
        <taxon>Bacteria</taxon>
        <taxon>Bacillati</taxon>
        <taxon>Bacillota</taxon>
        <taxon>Clostridia</taxon>
        <taxon>Eubacteriales</taxon>
        <taxon>Desulfitobacteriaceae</taxon>
        <taxon>Dehalobacter</taxon>
    </lineage>
</organism>
<keyword evidence="4 5" id="KW-0472">Membrane</keyword>
<dbReference type="Proteomes" id="UP000430508">
    <property type="component" value="Chromosome"/>
</dbReference>
<sequence>MSGNYAWLMVILYIILAPFIGGLIAGVDRRISARMQSRYGPPILQPFYDIFKLMNKSSIAVNPQQRLYIICFIVFVIISGAIFFGGGDLLLAIFALTLASIFLIIAAYSTFSPYAYIGAEREMLQIMAYEPMVILTTVGMYMVTKSFNVWDIAMYDQPLLYSLPGIFLGFLFILTIKFRKSPFDISMSHHAHQEIVRGIITEFSGTDLALIEIAHWYENVFLLGIVCLFFASSPIIALILAIVVYFLEIWIDNNYSRLKWQSVLGSAWIVALVLGVGNIAYLALR</sequence>
<feature type="transmembrane region" description="Helical" evidence="5">
    <location>
        <begin position="6"/>
        <end position="27"/>
    </location>
</feature>
<dbReference type="PANTHER" id="PTHR43359:SF1">
    <property type="entry name" value="FORMATE HYDROGENLYASE SUBUNIT 4-RELATED"/>
    <property type="match status" value="1"/>
</dbReference>
<dbReference type="GO" id="GO:0005886">
    <property type="term" value="C:plasma membrane"/>
    <property type="evidence" value="ECO:0007669"/>
    <property type="project" value="TreeGrafter"/>
</dbReference>
<reference evidence="6 7" key="1">
    <citation type="submission" date="2019-12" db="EMBL/GenBank/DDBJ databases">
        <title>Sequence classification of anaerobic respiratory reductive dehalogenases: First we see many, then we see few.</title>
        <authorList>
            <person name="Molenda O."/>
            <person name="Puentes Jacome L.A."/>
            <person name="Cao X."/>
            <person name="Nesbo C.L."/>
            <person name="Tang S."/>
            <person name="Morson N."/>
            <person name="Patron J."/>
            <person name="Lomheim L."/>
            <person name="Wishart D.S."/>
            <person name="Edwards E.A."/>
        </authorList>
    </citation>
    <scope>NUCLEOTIDE SEQUENCE [LARGE SCALE GENOMIC DNA]</scope>
    <source>
        <strain evidence="6 7">12DCA</strain>
    </source>
</reference>
<dbReference type="PANTHER" id="PTHR43359">
    <property type="entry name" value="FORMATE HYDROGENLYASE SUBUNIT 4"/>
    <property type="match status" value="1"/>
</dbReference>